<dbReference type="InterPro" id="IPR014748">
    <property type="entry name" value="Enoyl-CoA_hydra_C"/>
</dbReference>
<sequence length="261" mass="28603">MEYSTMKLERVDGGAICWVRISRPRVLNALDWTVLRELEAAFTQLRSEAALRVVLLTGEGKAFVAGADIATMQPMDAAQGLEFGRYGSAVFRAIERFPVPVIAVVNGYALGGGCELAMACDFRYASTKAVFAQPEVGLGITPGYAGTQRLPRLIGRGMAAEMLYTARMVKADEALRIGLVNRVVEPEELENEALATARLIAGKAPIAIRRVKEALNQGLEVDFDSANEIESLQFSLCFTTHDQKEAMEAFLQKREARLENK</sequence>
<dbReference type="Pfam" id="PF00378">
    <property type="entry name" value="ECH_1"/>
    <property type="match status" value="1"/>
</dbReference>
<evidence type="ECO:0000256" key="2">
    <source>
        <dbReference type="ARBA" id="ARBA00023239"/>
    </source>
</evidence>
<name>A0A0Q4B7D5_9BACT</name>
<dbReference type="STRING" id="1702214.AL399_08955"/>
<dbReference type="PANTHER" id="PTHR11941:SF54">
    <property type="entry name" value="ENOYL-COA HYDRATASE, MITOCHONDRIAL"/>
    <property type="match status" value="1"/>
</dbReference>
<dbReference type="InterPro" id="IPR018376">
    <property type="entry name" value="Enoyl-CoA_hyd/isom_CS"/>
</dbReference>
<dbReference type="GO" id="GO:0006635">
    <property type="term" value="P:fatty acid beta-oxidation"/>
    <property type="evidence" value="ECO:0007669"/>
    <property type="project" value="TreeGrafter"/>
</dbReference>
<comment type="similarity">
    <text evidence="1 3">Belongs to the enoyl-CoA hydratase/isomerase family.</text>
</comment>
<protein>
    <recommendedName>
        <fullName evidence="6">Enoyl-CoA hydratase</fullName>
    </recommendedName>
</protein>
<proteinExistence type="inferred from homology"/>
<accession>A0A0Q4B7D5</accession>
<dbReference type="InterPro" id="IPR029045">
    <property type="entry name" value="ClpP/crotonase-like_dom_sf"/>
</dbReference>
<dbReference type="GO" id="GO:0016836">
    <property type="term" value="F:hydro-lyase activity"/>
    <property type="evidence" value="ECO:0007669"/>
    <property type="project" value="UniProtKB-ARBA"/>
</dbReference>
<organism evidence="4 5">
    <name type="scientific">Candidatus [Bacteroides] periocalifornicus</name>
    <dbReference type="NCBI Taxonomy" id="1702214"/>
    <lineage>
        <taxon>Bacteria</taxon>
        <taxon>Pseudomonadati</taxon>
        <taxon>Bacteroidota</taxon>
    </lineage>
</organism>
<evidence type="ECO:0000313" key="5">
    <source>
        <dbReference type="Proteomes" id="UP000054172"/>
    </source>
</evidence>
<dbReference type="Gene3D" id="3.90.226.10">
    <property type="entry name" value="2-enoyl-CoA Hydratase, Chain A, domain 1"/>
    <property type="match status" value="1"/>
</dbReference>
<keyword evidence="5" id="KW-1185">Reference proteome</keyword>
<reference evidence="4" key="1">
    <citation type="submission" date="2015-08" db="EMBL/GenBank/DDBJ databases">
        <title>Candidatus Bacteriodes Periocalifornicus.</title>
        <authorList>
            <person name="McLean J.S."/>
            <person name="Kelley S."/>
        </authorList>
    </citation>
    <scope>NUCLEOTIDE SEQUENCE [LARGE SCALE GENOMIC DNA]</scope>
    <source>
        <strain evidence="4">12B</strain>
    </source>
</reference>
<evidence type="ECO:0008006" key="6">
    <source>
        <dbReference type="Google" id="ProtNLM"/>
    </source>
</evidence>
<gene>
    <name evidence="4" type="ORF">AL399_08955</name>
</gene>
<dbReference type="Gene3D" id="1.10.12.10">
    <property type="entry name" value="Lyase 2-enoyl-coa Hydratase, Chain A, domain 2"/>
    <property type="match status" value="1"/>
</dbReference>
<evidence type="ECO:0000256" key="1">
    <source>
        <dbReference type="ARBA" id="ARBA00005254"/>
    </source>
</evidence>
<dbReference type="PANTHER" id="PTHR11941">
    <property type="entry name" value="ENOYL-COA HYDRATASE-RELATED"/>
    <property type="match status" value="1"/>
</dbReference>
<dbReference type="SUPFAM" id="SSF52096">
    <property type="entry name" value="ClpP/crotonase"/>
    <property type="match status" value="1"/>
</dbReference>
<dbReference type="EMBL" id="LIIK01000064">
    <property type="protein sequence ID" value="KQM08145.1"/>
    <property type="molecule type" value="Genomic_DNA"/>
</dbReference>
<evidence type="ECO:0000313" key="4">
    <source>
        <dbReference type="EMBL" id="KQM08145.1"/>
    </source>
</evidence>
<comment type="caution">
    <text evidence="4">The sequence shown here is derived from an EMBL/GenBank/DDBJ whole genome shotgun (WGS) entry which is preliminary data.</text>
</comment>
<dbReference type="PATRIC" id="fig|1702214.3.peg.525"/>
<evidence type="ECO:0000256" key="3">
    <source>
        <dbReference type="RuleBase" id="RU003707"/>
    </source>
</evidence>
<dbReference type="Proteomes" id="UP000054172">
    <property type="component" value="Unassembled WGS sequence"/>
</dbReference>
<dbReference type="FunFam" id="1.10.12.10:FF:000001">
    <property type="entry name" value="Probable enoyl-CoA hydratase, mitochondrial"/>
    <property type="match status" value="1"/>
</dbReference>
<dbReference type="CDD" id="cd06558">
    <property type="entry name" value="crotonase-like"/>
    <property type="match status" value="1"/>
</dbReference>
<dbReference type="AlphaFoldDB" id="A0A0Q4B7D5"/>
<dbReference type="FunFam" id="3.90.226.10:FF:000009">
    <property type="entry name" value="Carnitinyl-CoA dehydratase"/>
    <property type="match status" value="1"/>
</dbReference>
<keyword evidence="2" id="KW-0456">Lyase</keyword>
<dbReference type="InterPro" id="IPR001753">
    <property type="entry name" value="Enoyl-CoA_hydra/iso"/>
</dbReference>
<dbReference type="PROSITE" id="PS00166">
    <property type="entry name" value="ENOYL_COA_HYDRATASE"/>
    <property type="match status" value="1"/>
</dbReference>